<protein>
    <recommendedName>
        <fullName evidence="2">DUF6589 domain-containing protein</fullName>
    </recommendedName>
</protein>
<gene>
    <name evidence="3" type="ORF">MGAL_10B043595</name>
</gene>
<feature type="compositionally biased region" description="Polar residues" evidence="1">
    <location>
        <begin position="438"/>
        <end position="447"/>
    </location>
</feature>
<dbReference type="Pfam" id="PF20231">
    <property type="entry name" value="DUF6589"/>
    <property type="match status" value="1"/>
</dbReference>
<sequence length="1004" mass="114729">MDVASKSAESISSLYISHSVVPNTSLCVSCSTVGSRKYLILSKSGSVGSAFENCCKFYETNLQCKENFGSYVCHQCKWSIEKALNLYAKADDLTEKIESKSQQLQENVPRKRLCSLQQPSGKRHKSALQHDVRGFETNKQELIPEKTPHCKINLNVNQYCQTEFAHDVGKSCQAPSTIEKSCQTFEPCPSLDKSSKKNLTGENYRYEMVQYRSVNNKRKLSKTIHHIANGSVFLAVKSLLNHQSEDIRKQTITGICNVIKKICSNCAKKEKTCFTEQIEDIDKLNFKSMSDELQRDNPLFWSILSSAGMNGRGVTNDIRIVTAASILFHTRNVFLNSLQRSVGISLYNNQLQKKGYFLLSKLGICNSYSTVNRDLHKLKVKTEKCMLELKKNVEDNIRSSINKNLCNDSSMDHSYSRPGTVSSTTVDTDHGYSKPNETKSQTNTSDLNPAYRFNLDNLDFHIKVRNMTEDHQNESKHYIQLMAIKDRVICEDLPNERPIGNLQHIPIGDFLPNCDDISSLRTDMIQVTASILTKHLTSFMPYQKCIPEGFYHQYSEQMKQKSTVVPLGILPLNENKTSEMIEILRYLQQYVPGTRSEEELAKEDIRDETNAGLRPIAVGGDQLSVERIRCAHMARLDGDTPEERLEGVFAMVEDFHEKMNFLQVIMDKFYLTTSCRDAGTLYQLRNLINRRNVVTKVSKDYHADGEFIDLTTEAHVIAAALKHLEMNDMSSKCPKLPKGLHLADAHTQKHYIFQLCGQIVDKYFLNDIESSIDNLESGEDTNELHQQDDYVYSYATNFCKLGMLRKISILATRYGDGIRILRHWKYATLLYHQAHKTKYRLEGFLLMAGVNALYTPRQRHEVIHNRFINLRGGEGHNLDGDYVMELLNKYAKQRVKLLGPNHSAEVVERIGKTMMAINAIEENLHSQLKLAPVSAFHRTQKLDKDRKTLVKQLVDVNVFKKVPGREHSAIKQDKKDMFQSIDIKEFQTYIIQKKGEYALRKNAF</sequence>
<feature type="domain" description="DUF6589" evidence="2">
    <location>
        <begin position="508"/>
        <end position="935"/>
    </location>
</feature>
<name>A0A8B6CFY7_MYTGA</name>
<evidence type="ECO:0000256" key="1">
    <source>
        <dbReference type="SAM" id="MobiDB-lite"/>
    </source>
</evidence>
<dbReference type="EMBL" id="UYJE01001770">
    <property type="protein sequence ID" value="VDI04953.1"/>
    <property type="molecule type" value="Genomic_DNA"/>
</dbReference>
<dbReference type="Proteomes" id="UP000596742">
    <property type="component" value="Unassembled WGS sequence"/>
</dbReference>
<evidence type="ECO:0000313" key="4">
    <source>
        <dbReference type="Proteomes" id="UP000596742"/>
    </source>
</evidence>
<accession>A0A8B6CFY7</accession>
<reference evidence="3" key="1">
    <citation type="submission" date="2018-11" db="EMBL/GenBank/DDBJ databases">
        <authorList>
            <person name="Alioto T."/>
            <person name="Alioto T."/>
        </authorList>
    </citation>
    <scope>NUCLEOTIDE SEQUENCE</scope>
</reference>
<dbReference type="OrthoDB" id="6087265at2759"/>
<feature type="compositionally biased region" description="Polar residues" evidence="1">
    <location>
        <begin position="416"/>
        <end position="426"/>
    </location>
</feature>
<comment type="caution">
    <text evidence="3">The sequence shown here is derived from an EMBL/GenBank/DDBJ whole genome shotgun (WGS) entry which is preliminary data.</text>
</comment>
<feature type="region of interest" description="Disordered" evidence="1">
    <location>
        <begin position="408"/>
        <end position="448"/>
    </location>
</feature>
<dbReference type="InterPro" id="IPR046496">
    <property type="entry name" value="DUF6589"/>
</dbReference>
<evidence type="ECO:0000313" key="3">
    <source>
        <dbReference type="EMBL" id="VDI04953.1"/>
    </source>
</evidence>
<dbReference type="AlphaFoldDB" id="A0A8B6CFY7"/>
<evidence type="ECO:0000259" key="2">
    <source>
        <dbReference type="Pfam" id="PF20231"/>
    </source>
</evidence>
<keyword evidence="4" id="KW-1185">Reference proteome</keyword>
<organism evidence="3 4">
    <name type="scientific">Mytilus galloprovincialis</name>
    <name type="common">Mediterranean mussel</name>
    <dbReference type="NCBI Taxonomy" id="29158"/>
    <lineage>
        <taxon>Eukaryota</taxon>
        <taxon>Metazoa</taxon>
        <taxon>Spiralia</taxon>
        <taxon>Lophotrochozoa</taxon>
        <taxon>Mollusca</taxon>
        <taxon>Bivalvia</taxon>
        <taxon>Autobranchia</taxon>
        <taxon>Pteriomorphia</taxon>
        <taxon>Mytilida</taxon>
        <taxon>Mytiloidea</taxon>
        <taxon>Mytilidae</taxon>
        <taxon>Mytilinae</taxon>
        <taxon>Mytilus</taxon>
    </lineage>
</organism>
<proteinExistence type="predicted"/>